<reference evidence="10" key="1">
    <citation type="submission" date="2016-12" db="EMBL/GenBank/DDBJ databases">
        <authorList>
            <person name="Meng X."/>
        </authorList>
    </citation>
    <scope>NUCLEOTIDE SEQUENCE [LARGE SCALE GENOMIC DNA]</scope>
    <source>
        <strain evidence="10">DSM 20732</strain>
    </source>
</reference>
<gene>
    <name evidence="9" type="ORF">BSZ40_02335</name>
</gene>
<keyword evidence="5" id="KW-0378">Hydrolase</keyword>
<comment type="caution">
    <text evidence="9">The sequence shown here is derived from an EMBL/GenBank/DDBJ whole genome shotgun (WGS) entry which is preliminary data.</text>
</comment>
<comment type="similarity">
    <text evidence="1">Belongs to the peptidase C15 family.</text>
</comment>
<evidence type="ECO:0000256" key="6">
    <source>
        <dbReference type="ARBA" id="ARBA00022807"/>
    </source>
</evidence>
<proteinExistence type="inferred from homology"/>
<keyword evidence="4" id="KW-0645">Protease</keyword>
<dbReference type="PANTHER" id="PTHR23402">
    <property type="entry name" value="PROTEASE FAMILY C15 PYROGLUTAMYL-PEPTIDASE I-RELATED"/>
    <property type="match status" value="1"/>
</dbReference>
<dbReference type="Gene3D" id="3.40.630.20">
    <property type="entry name" value="Peptidase C15, pyroglutamyl peptidase I-like"/>
    <property type="match status" value="1"/>
</dbReference>
<dbReference type="GO" id="GO:0016920">
    <property type="term" value="F:pyroglutamyl-peptidase activity"/>
    <property type="evidence" value="ECO:0007669"/>
    <property type="project" value="InterPro"/>
</dbReference>
<dbReference type="InterPro" id="IPR000816">
    <property type="entry name" value="Peptidase_C15"/>
</dbReference>
<dbReference type="PRINTS" id="PR00706">
    <property type="entry name" value="PYROGLUPTASE"/>
</dbReference>
<keyword evidence="6" id="KW-0788">Thiol protease</keyword>
<dbReference type="AlphaFoldDB" id="A0A1Q5PXK5"/>
<dbReference type="GO" id="GO:0005829">
    <property type="term" value="C:cytosol"/>
    <property type="evidence" value="ECO:0007669"/>
    <property type="project" value="InterPro"/>
</dbReference>
<dbReference type="OrthoDB" id="9812943at2"/>
<evidence type="ECO:0000256" key="2">
    <source>
        <dbReference type="ARBA" id="ARBA00019191"/>
    </source>
</evidence>
<name>A0A1Q5PXK5_9ACTO</name>
<evidence type="ECO:0000313" key="10">
    <source>
        <dbReference type="Proteomes" id="UP000185612"/>
    </source>
</evidence>
<dbReference type="STRING" id="52770.BSZ40_02335"/>
<evidence type="ECO:0000313" key="9">
    <source>
        <dbReference type="EMBL" id="OKL52341.1"/>
    </source>
</evidence>
<dbReference type="EMBL" id="MQVS01000002">
    <property type="protein sequence ID" value="OKL52341.1"/>
    <property type="molecule type" value="Genomic_DNA"/>
</dbReference>
<dbReference type="Pfam" id="PF01470">
    <property type="entry name" value="Peptidase_C15"/>
    <property type="match status" value="1"/>
</dbReference>
<dbReference type="SUPFAM" id="SSF53182">
    <property type="entry name" value="Pyrrolidone carboxyl peptidase (pyroglutamate aminopeptidase)"/>
    <property type="match status" value="1"/>
</dbReference>
<dbReference type="FunCoup" id="A0A1Q5PXK5">
    <property type="interactions" value="4"/>
</dbReference>
<dbReference type="Proteomes" id="UP000185612">
    <property type="component" value="Unassembled WGS sequence"/>
</dbReference>
<sequence length="210" mass="21909">MPRPILVTAYGPFPGVPVNPTGAVLAQVQRDWEEFGPSRPLVAVELPVSYTQAPTQLQELLTRHRPALTICLGVDVSRRNIALEATAVNEVAAGKPDVDGVTQTGGPLFPTGPASWPSPFAVDEAVATLRASGYPVERSDDAGRYLCNAALAVTCHHLGPASGDGGLFVHIAEPPFVETAVAARLVLALANATSWWGHPAAPEPGTQSAP</sequence>
<evidence type="ECO:0000256" key="3">
    <source>
        <dbReference type="ARBA" id="ARBA00022490"/>
    </source>
</evidence>
<dbReference type="InterPro" id="IPR016125">
    <property type="entry name" value="Peptidase_C15-like"/>
</dbReference>
<evidence type="ECO:0000256" key="1">
    <source>
        <dbReference type="ARBA" id="ARBA00006641"/>
    </source>
</evidence>
<dbReference type="InterPro" id="IPR036440">
    <property type="entry name" value="Peptidase_C15-like_sf"/>
</dbReference>
<evidence type="ECO:0000256" key="5">
    <source>
        <dbReference type="ARBA" id="ARBA00022801"/>
    </source>
</evidence>
<accession>A0A1Q5PXK5</accession>
<organism evidence="9 10">
    <name type="scientific">Buchananella hordeovulneris</name>
    <dbReference type="NCBI Taxonomy" id="52770"/>
    <lineage>
        <taxon>Bacteria</taxon>
        <taxon>Bacillati</taxon>
        <taxon>Actinomycetota</taxon>
        <taxon>Actinomycetes</taxon>
        <taxon>Actinomycetales</taxon>
        <taxon>Actinomycetaceae</taxon>
        <taxon>Buchananella</taxon>
    </lineage>
</organism>
<keyword evidence="10" id="KW-1185">Reference proteome</keyword>
<dbReference type="GO" id="GO:0006508">
    <property type="term" value="P:proteolysis"/>
    <property type="evidence" value="ECO:0007669"/>
    <property type="project" value="UniProtKB-KW"/>
</dbReference>
<dbReference type="RefSeq" id="WP_073822940.1">
    <property type="nucleotide sequence ID" value="NZ_MQVS01000002.1"/>
</dbReference>
<keyword evidence="3" id="KW-0963">Cytoplasm</keyword>
<dbReference type="PANTHER" id="PTHR23402:SF1">
    <property type="entry name" value="PYROGLUTAMYL-PEPTIDASE I"/>
    <property type="match status" value="1"/>
</dbReference>
<evidence type="ECO:0000256" key="8">
    <source>
        <dbReference type="ARBA" id="ARBA00031559"/>
    </source>
</evidence>
<protein>
    <recommendedName>
        <fullName evidence="2">Pyrrolidone-carboxylate peptidase</fullName>
    </recommendedName>
    <alternativeName>
        <fullName evidence="7">5-oxoprolyl-peptidase</fullName>
    </alternativeName>
    <alternativeName>
        <fullName evidence="8">Pyroglutamyl-peptidase I</fullName>
    </alternativeName>
</protein>
<evidence type="ECO:0000256" key="4">
    <source>
        <dbReference type="ARBA" id="ARBA00022670"/>
    </source>
</evidence>
<evidence type="ECO:0000256" key="7">
    <source>
        <dbReference type="ARBA" id="ARBA00030836"/>
    </source>
</evidence>